<comment type="function">
    <text evidence="3">Regulates mitochondrial small subunit maturation by controlling 15S rRNA 5'-end processing. Localizes to the 5' precursor of the 15S rRNA in a position that is subsequently occupied by mS47 in the mature yeast mtSSU. Uses structure and sequence-specific RNA recognition, binding to a single-stranded region of the precursor and specifically recognizing bases -6 to -1. The exchange of Ccm1 for mS47 is coupled to the irreversible removal of precursor rRNA that is accompanied by conformational changes of the mitoribosomal proteins uS5m and mS26. These conformational changes signal completion of 5'-end rRNA processing through protection of the mature 5'-end of the 15S rRNA and stabilization of mS47. The removal of the 5' precursor together with the dissociation of Ccm1 may be catalyzed by the 5'-3' exoribonuclease Pet127. Involved in the specific removal of group I introns in mitochondrial encoded transcripts.</text>
</comment>
<dbReference type="PANTHER" id="PTHR47936">
    <property type="entry name" value="PPR_LONG DOMAIN-CONTAINING PROTEIN"/>
    <property type="match status" value="1"/>
</dbReference>
<dbReference type="Proteomes" id="UP001142393">
    <property type="component" value="Unassembled WGS sequence"/>
</dbReference>
<feature type="repeat" description="PPR" evidence="5">
    <location>
        <begin position="644"/>
        <end position="678"/>
    </location>
</feature>
<evidence type="ECO:0000256" key="3">
    <source>
        <dbReference type="ARBA" id="ARBA00044493"/>
    </source>
</evidence>
<comment type="caution">
    <text evidence="6">The sequence shown here is derived from an EMBL/GenBank/DDBJ whole genome shotgun (WGS) entry which is preliminary data.</text>
</comment>
<comment type="similarity">
    <text evidence="1">Belongs to the CCM1 family.</text>
</comment>
<organism evidence="6 7">
    <name type="scientific">Lentinula detonsa</name>
    <dbReference type="NCBI Taxonomy" id="2804962"/>
    <lineage>
        <taxon>Eukaryota</taxon>
        <taxon>Fungi</taxon>
        <taxon>Dikarya</taxon>
        <taxon>Basidiomycota</taxon>
        <taxon>Agaricomycotina</taxon>
        <taxon>Agaricomycetes</taxon>
        <taxon>Agaricomycetidae</taxon>
        <taxon>Agaricales</taxon>
        <taxon>Marasmiineae</taxon>
        <taxon>Omphalotaceae</taxon>
        <taxon>Lentinula</taxon>
    </lineage>
</organism>
<proteinExistence type="inferred from homology"/>
<evidence type="ECO:0000313" key="7">
    <source>
        <dbReference type="Proteomes" id="UP001142393"/>
    </source>
</evidence>
<dbReference type="InterPro" id="IPR011990">
    <property type="entry name" value="TPR-like_helical_dom_sf"/>
</dbReference>
<dbReference type="EMBL" id="JANVFU010000001">
    <property type="protein sequence ID" value="KAJ3750543.1"/>
    <property type="molecule type" value="Genomic_DNA"/>
</dbReference>
<reference evidence="6 7" key="1">
    <citation type="journal article" date="2023" name="Proc. Natl. Acad. Sci. U.S.A.">
        <title>A global phylogenomic analysis of the shiitake genus Lentinula.</title>
        <authorList>
            <person name="Sierra-Patev S."/>
            <person name="Min B."/>
            <person name="Naranjo-Ortiz M."/>
            <person name="Looney B."/>
            <person name="Konkel Z."/>
            <person name="Slot J.C."/>
            <person name="Sakamoto Y."/>
            <person name="Steenwyk J.L."/>
            <person name="Rokas A."/>
            <person name="Carro J."/>
            <person name="Camarero S."/>
            <person name="Ferreira P."/>
            <person name="Molpeceres G."/>
            <person name="Ruiz-Duenas F.J."/>
            <person name="Serrano A."/>
            <person name="Henrissat B."/>
            <person name="Drula E."/>
            <person name="Hughes K.W."/>
            <person name="Mata J.L."/>
            <person name="Ishikawa N.K."/>
            <person name="Vargas-Isla R."/>
            <person name="Ushijima S."/>
            <person name="Smith C.A."/>
            <person name="Donoghue J."/>
            <person name="Ahrendt S."/>
            <person name="Andreopoulos W."/>
            <person name="He G."/>
            <person name="LaButti K."/>
            <person name="Lipzen A."/>
            <person name="Ng V."/>
            <person name="Riley R."/>
            <person name="Sandor L."/>
            <person name="Barry K."/>
            <person name="Martinez A.T."/>
            <person name="Xiao Y."/>
            <person name="Gibbons J.G."/>
            <person name="Terashima K."/>
            <person name="Grigoriev I.V."/>
            <person name="Hibbett D."/>
        </authorList>
    </citation>
    <scope>NUCLEOTIDE SEQUENCE [LARGE SCALE GENOMIC DNA]</scope>
    <source>
        <strain evidence="6 7">TFB7810</strain>
    </source>
</reference>
<dbReference type="InterPro" id="IPR002885">
    <property type="entry name" value="PPR_rpt"/>
</dbReference>
<dbReference type="NCBIfam" id="TIGR00756">
    <property type="entry name" value="PPR"/>
    <property type="match status" value="3"/>
</dbReference>
<dbReference type="Pfam" id="PF13041">
    <property type="entry name" value="PPR_2"/>
    <property type="match status" value="1"/>
</dbReference>
<evidence type="ECO:0000256" key="1">
    <source>
        <dbReference type="ARBA" id="ARBA00006192"/>
    </source>
</evidence>
<accession>A0A9W8PB45</accession>
<dbReference type="PROSITE" id="PS51375">
    <property type="entry name" value="PPR"/>
    <property type="match status" value="2"/>
</dbReference>
<feature type="repeat" description="PPR" evidence="5">
    <location>
        <begin position="528"/>
        <end position="562"/>
    </location>
</feature>
<protein>
    <recommendedName>
        <fullName evidence="8">Pentatricopeptide repeat-containing protein</fullName>
    </recommendedName>
</protein>
<evidence type="ECO:0000256" key="2">
    <source>
        <dbReference type="ARBA" id="ARBA00022737"/>
    </source>
</evidence>
<keyword evidence="2" id="KW-0677">Repeat</keyword>
<dbReference type="AlphaFoldDB" id="A0A9W8PB45"/>
<gene>
    <name evidence="6" type="ORF">DFH05DRAFT_1467657</name>
</gene>
<keyword evidence="7" id="KW-1185">Reference proteome</keyword>
<comment type="subunit">
    <text evidence="4">Binds to mitochondrial small subunit 15S rRNA.</text>
</comment>
<evidence type="ECO:0000256" key="5">
    <source>
        <dbReference type="PROSITE-ProRule" id="PRU00708"/>
    </source>
</evidence>
<dbReference type="PANTHER" id="PTHR47936:SF1">
    <property type="entry name" value="PENTATRICOPEPTIDE REPEAT-CONTAINING PROTEIN GUN1, CHLOROPLASTIC"/>
    <property type="match status" value="1"/>
</dbReference>
<name>A0A9W8PB45_9AGAR</name>
<dbReference type="Gene3D" id="1.25.40.10">
    <property type="entry name" value="Tetratricopeptide repeat domain"/>
    <property type="match status" value="3"/>
</dbReference>
<evidence type="ECO:0000256" key="4">
    <source>
        <dbReference type="ARBA" id="ARBA00044511"/>
    </source>
</evidence>
<evidence type="ECO:0008006" key="8">
    <source>
        <dbReference type="Google" id="ProtNLM"/>
    </source>
</evidence>
<sequence>MLLRSASSKSLVLFEFLAPNLASRTFSTSSILASSKRSTKSPRTPPILPSDTLKNIRENVTQQLRSRDAVTSDQQADIYNSTLVQIKEALGKKDAVVVRQLWVKLKQLNLAHILDPKLLSMITTLLIKAFLPSPSEPWDRSTQSIVEEVAVAAASCDAEGVATCMLYHIKRKNPDAALFLYGQCTHIMNNREAWDGDEDQEGLLGQEQLAFGQTELSQSSVQPIRGRVFLLLAAVTAHAMLDTFQEALIMCGNTDVRFHSYTTREFLENLQFDSILRDKVDLYIGRLHLARLVSRPASLSRQITNLGDTRAVKSLKKLYNGIIQGILDPDPYIAADESYMSSKRTGMVAMTMVGWTSFLTAFLKCSAKEVAAQVWGDIPRLGLRHNTSMWNALIAGQGQSFTDATTTFELMKAQNVPMDALTYRALISSLFNGRRPNLAMERFQEFRAANLTDTPENLMSVYNTVLNGLLVTNRIEAASSLFQEMQTTYHKPDVVSYNTFLGHYARRNDLKGLGLFISKMGEDGIAGDIFTFSTILSALLKMGRQDASEVVLRLMKKQGIKPNTTTYSALIDHQMREQDEAHLSGALRLLSQMEADPSIAPNIITYTSILAGIHRGTAWLSKQAEEDFTRAILDRMKQHNVKLNTRAYNILIKACLNGKRLDQALSYYEEMKRTRMPMFHETWYILLEGLSGIQEWDVATEVIKEMTGLYGVRPLGSLKSLIQRVNFRKGY</sequence>
<dbReference type="Pfam" id="PF13812">
    <property type="entry name" value="PPR_3"/>
    <property type="match status" value="2"/>
</dbReference>
<evidence type="ECO:0000313" key="6">
    <source>
        <dbReference type="EMBL" id="KAJ3750543.1"/>
    </source>
</evidence>